<dbReference type="STRING" id="7167.A0A182F270"/>
<dbReference type="Pfam" id="PF00096">
    <property type="entry name" value="zf-C2H2"/>
    <property type="match status" value="2"/>
</dbReference>
<evidence type="ECO:0000256" key="4">
    <source>
        <dbReference type="ARBA" id="ARBA00022833"/>
    </source>
</evidence>
<dbReference type="InterPro" id="IPR036236">
    <property type="entry name" value="Znf_C2H2_sf"/>
</dbReference>
<feature type="domain" description="C2H2-type" evidence="6">
    <location>
        <begin position="417"/>
        <end position="444"/>
    </location>
</feature>
<dbReference type="SMART" id="SM00868">
    <property type="entry name" value="zf-AD"/>
    <property type="match status" value="1"/>
</dbReference>
<dbReference type="SUPFAM" id="SSF57667">
    <property type="entry name" value="beta-beta-alpha zinc fingers"/>
    <property type="match status" value="4"/>
</dbReference>
<dbReference type="PROSITE" id="PS00028">
    <property type="entry name" value="ZINC_FINGER_C2H2_1"/>
    <property type="match status" value="6"/>
</dbReference>
<feature type="domain" description="C2H2-type" evidence="6">
    <location>
        <begin position="445"/>
        <end position="473"/>
    </location>
</feature>
<feature type="domain" description="C2H2-type" evidence="6">
    <location>
        <begin position="389"/>
        <end position="416"/>
    </location>
</feature>
<dbReference type="Pfam" id="PF13912">
    <property type="entry name" value="zf-C2H2_6"/>
    <property type="match status" value="1"/>
</dbReference>
<evidence type="ECO:0000313" key="8">
    <source>
        <dbReference type="Proteomes" id="UP000069272"/>
    </source>
</evidence>
<feature type="domain" description="C2H2-type" evidence="6">
    <location>
        <begin position="362"/>
        <end position="384"/>
    </location>
</feature>
<dbReference type="Gene3D" id="3.30.160.60">
    <property type="entry name" value="Classic Zinc Finger"/>
    <property type="match status" value="5"/>
</dbReference>
<dbReference type="PANTHER" id="PTHR24379:SF117">
    <property type="entry name" value="ZINC FINGER PROTEIN WECKLE"/>
    <property type="match status" value="1"/>
</dbReference>
<name>A0A182F270_ANOAL</name>
<keyword evidence="1" id="KW-0479">Metal-binding</keyword>
<proteinExistence type="predicted"/>
<dbReference type="Proteomes" id="UP000069272">
    <property type="component" value="Chromosome 2L"/>
</dbReference>
<keyword evidence="2" id="KW-0677">Repeat</keyword>
<dbReference type="FunFam" id="3.30.160.60:FF:001397">
    <property type="entry name" value="Datilografo, isoform A"/>
    <property type="match status" value="1"/>
</dbReference>
<evidence type="ECO:0000313" key="7">
    <source>
        <dbReference type="EnsemblMetazoa" id="AALB000551-PA"/>
    </source>
</evidence>
<reference evidence="7 8" key="1">
    <citation type="journal article" date="2017" name="G3 (Bethesda)">
        <title>The Physical Genome Mapping of Anopheles albimanus Corrected Scaffold Misassemblies and Identified Interarm Rearrangements in Genus Anopheles.</title>
        <authorList>
            <person name="Artemov G.N."/>
            <person name="Peery A.N."/>
            <person name="Jiang X."/>
            <person name="Tu Z."/>
            <person name="Stegniy V.N."/>
            <person name="Sharakhova M.V."/>
            <person name="Sharakhov I.V."/>
        </authorList>
    </citation>
    <scope>NUCLEOTIDE SEQUENCE [LARGE SCALE GENOMIC DNA]</scope>
    <source>
        <strain evidence="7 8">ALBI9_A</strain>
    </source>
</reference>
<reference evidence="7" key="2">
    <citation type="submission" date="2022-08" db="UniProtKB">
        <authorList>
            <consortium name="EnsemblMetazoa"/>
        </authorList>
    </citation>
    <scope>IDENTIFICATION</scope>
    <source>
        <strain evidence="7">STECLA/ALBI9_A</strain>
    </source>
</reference>
<dbReference type="SMART" id="SM00355">
    <property type="entry name" value="ZnF_C2H2"/>
    <property type="match status" value="7"/>
</dbReference>
<evidence type="ECO:0000256" key="5">
    <source>
        <dbReference type="SAM" id="MobiDB-lite"/>
    </source>
</evidence>
<keyword evidence="8" id="KW-1185">Reference proteome</keyword>
<dbReference type="AlphaFoldDB" id="A0A182F270"/>
<dbReference type="InterPro" id="IPR012934">
    <property type="entry name" value="Znf_AD"/>
</dbReference>
<evidence type="ECO:0000256" key="3">
    <source>
        <dbReference type="ARBA" id="ARBA00022771"/>
    </source>
</evidence>
<feature type="region of interest" description="Disordered" evidence="5">
    <location>
        <begin position="210"/>
        <end position="252"/>
    </location>
</feature>
<keyword evidence="3" id="KW-0863">Zinc-finger</keyword>
<dbReference type="GO" id="GO:0005634">
    <property type="term" value="C:nucleus"/>
    <property type="evidence" value="ECO:0007669"/>
    <property type="project" value="InterPro"/>
</dbReference>
<feature type="compositionally biased region" description="Basic residues" evidence="5">
    <location>
        <begin position="221"/>
        <end position="247"/>
    </location>
</feature>
<feature type="domain" description="C2H2-type" evidence="6">
    <location>
        <begin position="274"/>
        <end position="301"/>
    </location>
</feature>
<dbReference type="VEuPathDB" id="VectorBase:AALB000551"/>
<evidence type="ECO:0000259" key="6">
    <source>
        <dbReference type="PROSITE" id="PS50157"/>
    </source>
</evidence>
<dbReference type="InterPro" id="IPR013087">
    <property type="entry name" value="Znf_C2H2_type"/>
</dbReference>
<dbReference type="VEuPathDB" id="VectorBase:AALB20_035393"/>
<keyword evidence="4" id="KW-0862">Zinc</keyword>
<evidence type="ECO:0000256" key="2">
    <source>
        <dbReference type="ARBA" id="ARBA00022737"/>
    </source>
</evidence>
<protein>
    <recommendedName>
        <fullName evidence="6">C2H2-type domain-containing protein</fullName>
    </recommendedName>
</protein>
<dbReference type="PANTHER" id="PTHR24379">
    <property type="entry name" value="KRAB AND ZINC FINGER DOMAIN-CONTAINING"/>
    <property type="match status" value="1"/>
</dbReference>
<evidence type="ECO:0000256" key="1">
    <source>
        <dbReference type="ARBA" id="ARBA00022723"/>
    </source>
</evidence>
<feature type="domain" description="C2H2-type" evidence="6">
    <location>
        <begin position="334"/>
        <end position="361"/>
    </location>
</feature>
<sequence length="558" mass="63542">MKHSWKNWCRLCAEEQADYILESIEDISPLYRHLQLSLYEIKDLKIRICETCYEFVQKLDPFKHRFEQTNGLFTYLANYSKMQLDNLDINEIRARYLGDMFDDDAPEMLLPHSDLEDKGLVNASSLDEIELIEHIAGEHLGWLVPTTSTSLRCIDEPSDEAVHTNIEISKDDDMQEGYLNDEEQWGVVGLQIDPSPSENNCSTEMLEIDPESTVEEDKPPHKTRAPPAKRKKLTRPKGTKKTIKQKPKTAPDAVEYEEGPIFEITGGGSVHEVLECKKCFAKFGNKPSLEKHISVHITENENGAYSCDFCDKTFLKPSSAKQHILANHQDFRTFVCEECGKSFATRSALKEHLIVHSDELPFQCAFCPKRFKNLGRLKTHEDTHNETVYVCPHCGLKLNTRRTLNMHLVVHSDMKKFKCQYCGNEYKRGKALKAHLILHTGLRPYACPFCDKTFTNGSNCRSHKKKFHPKELAELEASGGQLPTANIPKLEQLQPKTLDSDSKSSLVLSYQGKELIIMKGKDTHVPDAGCVDIITPIPIDLEVNIDNSFGQYKIEVQE</sequence>
<feature type="domain" description="C2H2-type" evidence="6">
    <location>
        <begin position="305"/>
        <end position="333"/>
    </location>
</feature>
<dbReference type="EnsemblMetazoa" id="AALB000551-RA">
    <property type="protein sequence ID" value="AALB000551-PA"/>
    <property type="gene ID" value="AALB000551"/>
</dbReference>
<accession>A0A182F270</accession>
<dbReference type="GO" id="GO:0008270">
    <property type="term" value="F:zinc ion binding"/>
    <property type="evidence" value="ECO:0007669"/>
    <property type="project" value="UniProtKB-KW"/>
</dbReference>
<dbReference type="PROSITE" id="PS50157">
    <property type="entry name" value="ZINC_FINGER_C2H2_2"/>
    <property type="match status" value="7"/>
</dbReference>
<organism evidence="7 8">
    <name type="scientific">Anopheles albimanus</name>
    <name type="common">New world malaria mosquito</name>
    <dbReference type="NCBI Taxonomy" id="7167"/>
    <lineage>
        <taxon>Eukaryota</taxon>
        <taxon>Metazoa</taxon>
        <taxon>Ecdysozoa</taxon>
        <taxon>Arthropoda</taxon>
        <taxon>Hexapoda</taxon>
        <taxon>Insecta</taxon>
        <taxon>Pterygota</taxon>
        <taxon>Neoptera</taxon>
        <taxon>Endopterygota</taxon>
        <taxon>Diptera</taxon>
        <taxon>Nematocera</taxon>
        <taxon>Culicoidea</taxon>
        <taxon>Culicidae</taxon>
        <taxon>Anophelinae</taxon>
        <taxon>Anopheles</taxon>
    </lineage>
</organism>